<protein>
    <submittedName>
        <fullName evidence="1">Uncharacterized protein</fullName>
    </submittedName>
</protein>
<accession>A0ABV5ZES9</accession>
<organism evidence="1 2">
    <name type="scientific">Balneatrix alpica</name>
    <dbReference type="NCBI Taxonomy" id="75684"/>
    <lineage>
        <taxon>Bacteria</taxon>
        <taxon>Pseudomonadati</taxon>
        <taxon>Pseudomonadota</taxon>
        <taxon>Gammaproteobacteria</taxon>
        <taxon>Oceanospirillales</taxon>
        <taxon>Balneatrichaceae</taxon>
        <taxon>Balneatrix</taxon>
    </lineage>
</organism>
<dbReference type="EMBL" id="JBHLZN010000006">
    <property type="protein sequence ID" value="MFB9887783.1"/>
    <property type="molecule type" value="Genomic_DNA"/>
</dbReference>
<reference evidence="1 2" key="1">
    <citation type="submission" date="2024-09" db="EMBL/GenBank/DDBJ databases">
        <authorList>
            <person name="Sun Q."/>
            <person name="Mori K."/>
        </authorList>
    </citation>
    <scope>NUCLEOTIDE SEQUENCE [LARGE SCALE GENOMIC DNA]</scope>
    <source>
        <strain evidence="1 2">ATCC 51285</strain>
    </source>
</reference>
<comment type="caution">
    <text evidence="1">The sequence shown here is derived from an EMBL/GenBank/DDBJ whole genome shotgun (WGS) entry which is preliminary data.</text>
</comment>
<name>A0ABV5ZES9_9GAMM</name>
<keyword evidence="2" id="KW-1185">Reference proteome</keyword>
<gene>
    <name evidence="1" type="ORF">ACFFLH_15315</name>
</gene>
<dbReference type="RefSeq" id="WP_027312603.1">
    <property type="nucleotide sequence ID" value="NZ_JAUESS010000012.1"/>
</dbReference>
<evidence type="ECO:0000313" key="2">
    <source>
        <dbReference type="Proteomes" id="UP001589628"/>
    </source>
</evidence>
<sequence>MSKSKQRKTLSEKWRLAAVSQGVEVSVARLGQLVFQAHYEGRLPHAENIGVNAWGNMISFALNEPEAAKEYWKWLLEPAAGAAEEEGPEQQMTLF</sequence>
<dbReference type="Proteomes" id="UP001589628">
    <property type="component" value="Unassembled WGS sequence"/>
</dbReference>
<evidence type="ECO:0000313" key="1">
    <source>
        <dbReference type="EMBL" id="MFB9887783.1"/>
    </source>
</evidence>
<proteinExistence type="predicted"/>